<evidence type="ECO:0000313" key="1">
    <source>
        <dbReference type="EMBL" id="KRM19201.1"/>
    </source>
</evidence>
<dbReference type="PATRIC" id="fig|1423755.3.peg.554"/>
<dbReference type="RefSeq" id="WP_025022316.1">
    <property type="nucleotide sequence ID" value="NZ_AZGD01000087.1"/>
</dbReference>
<name>A0A0R1WNG6_9LACO</name>
<dbReference type="eggNOG" id="ENOG5032PN1">
    <property type="taxonomic scope" value="Bacteria"/>
</dbReference>
<dbReference type="Proteomes" id="UP000051054">
    <property type="component" value="Unassembled WGS sequence"/>
</dbReference>
<sequence>MEITIFSNEDVVREKFQGKWVNISFLDNKSPFRVFVVSVDNDYEDDNYAGSAIYYNNSGANDYADEALPFYQIQSIELSSTQNDN</sequence>
<protein>
    <submittedName>
        <fullName evidence="1">Uncharacterized protein</fullName>
    </submittedName>
</protein>
<reference evidence="1 2" key="1">
    <citation type="journal article" date="2015" name="Genome Announc.">
        <title>Expanding the biotechnology potential of lactobacilli through comparative genomics of 213 strains and associated genera.</title>
        <authorList>
            <person name="Sun Z."/>
            <person name="Harris H.M."/>
            <person name="McCann A."/>
            <person name="Guo C."/>
            <person name="Argimon S."/>
            <person name="Zhang W."/>
            <person name="Yang X."/>
            <person name="Jeffery I.B."/>
            <person name="Cooney J.C."/>
            <person name="Kagawa T.F."/>
            <person name="Liu W."/>
            <person name="Song Y."/>
            <person name="Salvetti E."/>
            <person name="Wrobel A."/>
            <person name="Rasinkangas P."/>
            <person name="Parkhill J."/>
            <person name="Rea M.C."/>
            <person name="O'Sullivan O."/>
            <person name="Ritari J."/>
            <person name="Douillard F.P."/>
            <person name="Paul Ross R."/>
            <person name="Yang R."/>
            <person name="Briner A.E."/>
            <person name="Felis G.E."/>
            <person name="de Vos W.M."/>
            <person name="Barrangou R."/>
            <person name="Klaenhammer T.R."/>
            <person name="Caufield P.W."/>
            <person name="Cui Y."/>
            <person name="Zhang H."/>
            <person name="O'Toole P.W."/>
        </authorList>
    </citation>
    <scope>NUCLEOTIDE SEQUENCE [LARGE SCALE GENOMIC DNA]</scope>
    <source>
        <strain evidence="1 2">DSM 18933</strain>
    </source>
</reference>
<organism evidence="1 2">
    <name type="scientific">Ligilactobacillus hayakitensis DSM 18933 = JCM 14209</name>
    <dbReference type="NCBI Taxonomy" id="1423755"/>
    <lineage>
        <taxon>Bacteria</taxon>
        <taxon>Bacillati</taxon>
        <taxon>Bacillota</taxon>
        <taxon>Bacilli</taxon>
        <taxon>Lactobacillales</taxon>
        <taxon>Lactobacillaceae</taxon>
        <taxon>Ligilactobacillus</taxon>
    </lineage>
</organism>
<keyword evidence="2" id="KW-1185">Reference proteome</keyword>
<accession>A0A0R1WNG6</accession>
<proteinExistence type="predicted"/>
<gene>
    <name evidence="1" type="ORF">FC40_GL000501</name>
</gene>
<dbReference type="AlphaFoldDB" id="A0A0R1WNG6"/>
<comment type="caution">
    <text evidence="1">The sequence shown here is derived from an EMBL/GenBank/DDBJ whole genome shotgun (WGS) entry which is preliminary data.</text>
</comment>
<evidence type="ECO:0000313" key="2">
    <source>
        <dbReference type="Proteomes" id="UP000051054"/>
    </source>
</evidence>
<dbReference type="EMBL" id="AZGD01000087">
    <property type="protein sequence ID" value="KRM19201.1"/>
    <property type="molecule type" value="Genomic_DNA"/>
</dbReference>